<dbReference type="InterPro" id="IPR042100">
    <property type="entry name" value="Bug_dom1"/>
</dbReference>
<dbReference type="RefSeq" id="WP_089398572.1">
    <property type="nucleotide sequence ID" value="NZ_FZOT01000003.1"/>
</dbReference>
<dbReference type="PANTHER" id="PTHR42928">
    <property type="entry name" value="TRICARBOXYLATE-BINDING PROTEIN"/>
    <property type="match status" value="1"/>
</dbReference>
<dbReference type="PANTHER" id="PTHR42928:SF5">
    <property type="entry name" value="BLR1237 PROTEIN"/>
    <property type="match status" value="1"/>
</dbReference>
<proteinExistence type="inferred from homology"/>
<gene>
    <name evidence="3" type="ORF">SAMN06265795_10354</name>
</gene>
<feature type="chain" id="PRO_5012014663" evidence="2">
    <location>
        <begin position="27"/>
        <end position="326"/>
    </location>
</feature>
<dbReference type="OrthoDB" id="8678477at2"/>
<dbReference type="PIRSF" id="PIRSF017082">
    <property type="entry name" value="YflP"/>
    <property type="match status" value="1"/>
</dbReference>
<keyword evidence="4" id="KW-1185">Reference proteome</keyword>
<evidence type="ECO:0000256" key="2">
    <source>
        <dbReference type="SAM" id="SignalP"/>
    </source>
</evidence>
<evidence type="ECO:0000313" key="3">
    <source>
        <dbReference type="EMBL" id="SNS49034.1"/>
    </source>
</evidence>
<dbReference type="Gene3D" id="3.40.190.150">
    <property type="entry name" value="Bordetella uptake gene, domain 1"/>
    <property type="match status" value="1"/>
</dbReference>
<sequence>MNHLHRVLGACAIGAAAFVSTLPAMAAPAALPKTITLVVPFGPGASNDTFARVLAQKLAPKIGSTVIVDNKPGAGGVIGASFVNRAAPDGSVLMLTSSTFTTTAAVQKNLPYDAIKGFAPVSLLATGPMLITVGAQSPYRTAADLIADARANKGKINYASAGIGSINQMSAEMINAMAKTDMTHVPYKGAAAGLTDMISGQVQMMVASPASALGQLKAGKVRVLAVTSPKPSALVPGVPPLANTVPGYEVEIWWGVFAPAGTPPAIVERLNAEINTVINTPEMRERFAQEGAEPTSSVAPDQFAAYVRKEIEKWRTVAQEKHITAE</sequence>
<keyword evidence="3" id="KW-0675">Receptor</keyword>
<dbReference type="Gene3D" id="3.40.190.10">
    <property type="entry name" value="Periplasmic binding protein-like II"/>
    <property type="match status" value="1"/>
</dbReference>
<name>A0A239EYW9_9BURK</name>
<accession>A0A239EYW9</accession>
<dbReference type="EMBL" id="FZOT01000003">
    <property type="protein sequence ID" value="SNS49034.1"/>
    <property type="molecule type" value="Genomic_DNA"/>
</dbReference>
<feature type="signal peptide" evidence="2">
    <location>
        <begin position="1"/>
        <end position="26"/>
    </location>
</feature>
<dbReference type="InterPro" id="IPR005064">
    <property type="entry name" value="BUG"/>
</dbReference>
<comment type="similarity">
    <text evidence="1">Belongs to the UPF0065 (bug) family.</text>
</comment>
<reference evidence="3 4" key="1">
    <citation type="submission" date="2017-06" db="EMBL/GenBank/DDBJ databases">
        <authorList>
            <person name="Kim H.J."/>
            <person name="Triplett B.A."/>
        </authorList>
    </citation>
    <scope>NUCLEOTIDE SEQUENCE [LARGE SCALE GENOMIC DNA]</scope>
    <source>
        <strain evidence="3 4">U15</strain>
    </source>
</reference>
<dbReference type="Proteomes" id="UP000198284">
    <property type="component" value="Unassembled WGS sequence"/>
</dbReference>
<dbReference type="AlphaFoldDB" id="A0A239EYW9"/>
<keyword evidence="2" id="KW-0732">Signal</keyword>
<dbReference type="CDD" id="cd13578">
    <property type="entry name" value="PBP2_Bug27"/>
    <property type="match status" value="1"/>
</dbReference>
<evidence type="ECO:0000256" key="1">
    <source>
        <dbReference type="ARBA" id="ARBA00006987"/>
    </source>
</evidence>
<protein>
    <submittedName>
        <fullName evidence="3">Tripartite-type tricarboxylate transporter, receptor component TctC</fullName>
    </submittedName>
</protein>
<organism evidence="3 4">
    <name type="scientific">Noviherbaspirillum humi</name>
    <dbReference type="NCBI Taxonomy" id="1688639"/>
    <lineage>
        <taxon>Bacteria</taxon>
        <taxon>Pseudomonadati</taxon>
        <taxon>Pseudomonadota</taxon>
        <taxon>Betaproteobacteria</taxon>
        <taxon>Burkholderiales</taxon>
        <taxon>Oxalobacteraceae</taxon>
        <taxon>Noviherbaspirillum</taxon>
    </lineage>
</organism>
<evidence type="ECO:0000313" key="4">
    <source>
        <dbReference type="Proteomes" id="UP000198284"/>
    </source>
</evidence>
<dbReference type="SUPFAM" id="SSF53850">
    <property type="entry name" value="Periplasmic binding protein-like II"/>
    <property type="match status" value="1"/>
</dbReference>
<dbReference type="Pfam" id="PF03401">
    <property type="entry name" value="TctC"/>
    <property type="match status" value="1"/>
</dbReference>